<dbReference type="EMBL" id="ARYC01013295">
    <property type="protein sequence ID" value="KEJ82594.1"/>
    <property type="molecule type" value="Genomic_DNA"/>
</dbReference>
<keyword evidence="2" id="KW-1185">Reference proteome</keyword>
<comment type="caution">
    <text evidence="1">The sequence shown here is derived from an EMBL/GenBank/DDBJ whole genome shotgun (WGS) entry which is preliminary data.</text>
</comment>
<reference evidence="2" key="1">
    <citation type="journal article" date="2014" name="Cell">
        <title>The Architecture of a Scrambled Genome Reveals Massive Levels of Genomic Rearrangement during Development.</title>
        <authorList>
            <person name="Chen X."/>
            <person name="Bracht J.R."/>
            <person name="Goldman A.D."/>
            <person name="Dolzhenko E."/>
            <person name="Clay D.M."/>
            <person name="Swart E.C."/>
            <person name="Perlman D.H."/>
            <person name="Doak T.G."/>
            <person name="Stuart A."/>
            <person name="Amemiya C.T."/>
            <person name="Sebra R.P."/>
            <person name="Landweber L.F."/>
        </authorList>
    </citation>
    <scope>NUCLEOTIDE SEQUENCE [LARGE SCALE GENOMIC DNA]</scope>
    <source>
        <strain evidence="2">JRB310</strain>
    </source>
</reference>
<accession>A0A073HYU0</accession>
<proteinExistence type="predicted"/>
<gene>
    <name evidence="1" type="ORF">OXYTRIMIC_035</name>
</gene>
<evidence type="ECO:0000313" key="2">
    <source>
        <dbReference type="Proteomes" id="UP000053232"/>
    </source>
</evidence>
<evidence type="ECO:0000313" key="1">
    <source>
        <dbReference type="EMBL" id="KEJ82594.1"/>
    </source>
</evidence>
<name>A0A073HYU0_9SPIT</name>
<sequence>MGEITKRREKGMRRDDSGNEFRRFVTVTETEAETKKHWIIRDESTIAVPLIKQMGFKCKLKIGNSNPSKKINQAERQRTQFDKHEDGQDCIQADQMKLKNIIDLLVVKFQGFDKIIYAKKGWQPQITRMVTIVCCPSTRSRVEKALVRRFEDREDALRRGVRESDLWSEKQKIHSREINEDWQHIDLIPGRHVNEETLEIVMSQTEEVQFMFQKDRQFILPPIIMNDKGIHQVEKYIGSTNWKLDNSRYWRIIDDISNVIIPICCQSSVKNCYNWIVVRIEKETKQMEVYDTRRQIGGKSGALQFYKSNSNRQIKSLKKQQGQITKSRK</sequence>
<dbReference type="Proteomes" id="UP000053232">
    <property type="component" value="Unassembled WGS sequence"/>
</dbReference>
<protein>
    <submittedName>
        <fullName evidence="1">Uncharacterized protein</fullName>
    </submittedName>
</protein>
<dbReference type="AlphaFoldDB" id="A0A073HYU0"/>
<organism evidence="1 2">
    <name type="scientific">Oxytricha trifallax</name>
    <dbReference type="NCBI Taxonomy" id="1172189"/>
    <lineage>
        <taxon>Eukaryota</taxon>
        <taxon>Sar</taxon>
        <taxon>Alveolata</taxon>
        <taxon>Ciliophora</taxon>
        <taxon>Intramacronucleata</taxon>
        <taxon>Spirotrichea</taxon>
        <taxon>Stichotrichia</taxon>
        <taxon>Sporadotrichida</taxon>
        <taxon>Oxytrichidae</taxon>
        <taxon>Oxytrichinae</taxon>
        <taxon>Oxytricha</taxon>
    </lineage>
</organism>